<evidence type="ECO:0000259" key="10">
    <source>
        <dbReference type="PROSITE" id="PS51161"/>
    </source>
</evidence>
<dbReference type="SUPFAM" id="SSF51998">
    <property type="entry name" value="PFL-like glycyl radical enzymes"/>
    <property type="match status" value="1"/>
</dbReference>
<accession>A0A6J5LD29</accession>
<evidence type="ECO:0000256" key="8">
    <source>
        <dbReference type="PROSITE-ProRule" id="PRU00492"/>
    </source>
</evidence>
<dbReference type="GO" id="GO:0009263">
    <property type="term" value="P:deoxyribonucleotide biosynthetic process"/>
    <property type="evidence" value="ECO:0007669"/>
    <property type="project" value="UniProtKB-KW"/>
</dbReference>
<keyword evidence="7 9" id="KW-0215">Deoxyribonucleotide synthesis</keyword>
<dbReference type="NCBIfam" id="TIGR02506">
    <property type="entry name" value="NrdE_NrdA"/>
    <property type="match status" value="1"/>
</dbReference>
<protein>
    <recommendedName>
        <fullName evidence="2 9">Ribonucleoside-diphosphate reductase</fullName>
        <ecNumber evidence="2 9">1.17.4.1</ecNumber>
    </recommendedName>
</protein>
<keyword evidence="3" id="KW-0021">Allosteric enzyme</keyword>
<evidence type="ECO:0000256" key="2">
    <source>
        <dbReference type="ARBA" id="ARBA00012274"/>
    </source>
</evidence>
<dbReference type="PANTHER" id="PTHR11573">
    <property type="entry name" value="RIBONUCLEOSIDE-DIPHOSPHATE REDUCTASE LARGE CHAIN"/>
    <property type="match status" value="1"/>
</dbReference>
<evidence type="ECO:0000256" key="6">
    <source>
        <dbReference type="ARBA" id="ARBA00023002"/>
    </source>
</evidence>
<dbReference type="SUPFAM" id="SSF48168">
    <property type="entry name" value="R1 subunit of ribonucleotide reductase, N-terminal domain"/>
    <property type="match status" value="1"/>
</dbReference>
<proteinExistence type="inferred from homology"/>
<comment type="catalytic activity">
    <reaction evidence="9">
        <text>a 2'-deoxyribonucleoside 5'-diphosphate + [thioredoxin]-disulfide + H2O = a ribonucleoside 5'-diphosphate + [thioredoxin]-dithiol</text>
        <dbReference type="Rhea" id="RHEA:23252"/>
        <dbReference type="Rhea" id="RHEA-COMP:10698"/>
        <dbReference type="Rhea" id="RHEA-COMP:10700"/>
        <dbReference type="ChEBI" id="CHEBI:15377"/>
        <dbReference type="ChEBI" id="CHEBI:29950"/>
        <dbReference type="ChEBI" id="CHEBI:50058"/>
        <dbReference type="ChEBI" id="CHEBI:57930"/>
        <dbReference type="ChEBI" id="CHEBI:73316"/>
        <dbReference type="EC" id="1.17.4.1"/>
    </reaction>
</comment>
<dbReference type="PANTHER" id="PTHR11573:SF6">
    <property type="entry name" value="RIBONUCLEOSIDE-DIPHOSPHATE REDUCTASE LARGE SUBUNIT"/>
    <property type="match status" value="1"/>
</dbReference>
<dbReference type="InterPro" id="IPR039718">
    <property type="entry name" value="Rrm1"/>
</dbReference>
<evidence type="ECO:0000256" key="1">
    <source>
        <dbReference type="ARBA" id="ARBA00010406"/>
    </source>
</evidence>
<dbReference type="InterPro" id="IPR005144">
    <property type="entry name" value="ATP-cone_dom"/>
</dbReference>
<name>A0A6J5LD29_9CAUD</name>
<dbReference type="Gene3D" id="3.20.70.20">
    <property type="match status" value="1"/>
</dbReference>
<dbReference type="PRINTS" id="PR01183">
    <property type="entry name" value="RIBORDTASEM1"/>
</dbReference>
<dbReference type="GO" id="GO:0004748">
    <property type="term" value="F:ribonucleoside-diphosphate reductase activity, thioredoxin disulfide as acceptor"/>
    <property type="evidence" value="ECO:0007669"/>
    <property type="project" value="UniProtKB-EC"/>
</dbReference>
<dbReference type="Pfam" id="PF03477">
    <property type="entry name" value="ATP-cone"/>
    <property type="match status" value="1"/>
</dbReference>
<evidence type="ECO:0000256" key="9">
    <source>
        <dbReference type="RuleBase" id="RU003410"/>
    </source>
</evidence>
<keyword evidence="4 8" id="KW-0547">Nucleotide-binding</keyword>
<comment type="similarity">
    <text evidence="1 9">Belongs to the ribonucleoside diphosphate reductase large chain family.</text>
</comment>
<dbReference type="InterPro" id="IPR008926">
    <property type="entry name" value="RNR_R1-su_N"/>
</dbReference>
<keyword evidence="6 9" id="KW-0560">Oxidoreductase</keyword>
<dbReference type="InterPro" id="IPR013346">
    <property type="entry name" value="NrdE_NrdA_C"/>
</dbReference>
<sequence length="810" mass="92242">MMSLKIKKRGGDDASFNPQKIYNRIKRASKGLSVNSDEIFIKVITSVPTEGIITTKELDKLIYEIAAAFTGSHHDYSRLASSVAISSYHKETDPSFSNTMHLLHGEGIINEKLMETIEKYGPSKIDEIINHDNDYNFDYFAWRSLAEMYLLKLSEGKVVERPQHMYMRVALWVTDTFEEAIEYYQALSTQRISPATPIMINAGTKVPQLASCVLHYNDSDSREGLLNTMRDISTYSSDAAGIGLSMSNIRSKESRISSSGGYAGGLLKYLKIVNESLRFFNQQGRRPGSAAIYLEPWHKDIFDLLEIKKNTGAEELRARDLFTALWIPDNFMRAVKDNDDWYLFCPNDIKKAGIKPLQESYGDEYEENYKLSVSMGLGKKVKAQEIWNKIIESQIETGVPYLCSKDSANKKTNHQNIGVIKQSNLCNEIYQYTDEDTTAICTLSSMVLKNYVKDKEFDFKGLYEETRKVVRALNKVVNINNYSTEKGRKGGLEQRAIAIGTQGLADVFYLMDYIFTSDEARKLNKEIFETIYFAAITESNRLCMDGKYEPYAHFEGSPMSQGVFQFDMWGLKEDELSGRWPWGILKENVKNYGVCNSLFTAQMPVASSAKITGSYEMTEPAHSAIFNRRVVGGEIMIVNKYLINDFEKIGIWSEDLKNEIIMNEGSVQGINFLNYLDPEDKRYNFKVNRIERLIEKYKTIWEISQKSLIEMAADRAPFIDQSQSMNIYMGNPTLSKISSSHFYGWEKGLKTLCYYVRTKAISTGAKHLAIDTSKVNKPKPTPEPPKVDYSYMNLPPKPENSEFDCFGCSS</sequence>
<comment type="function">
    <text evidence="9">Provides the precursors necessary for DNA synthesis. Catalyzes the biosynthesis of deoxyribonucleotides from the corresponding ribonucleotides.</text>
</comment>
<keyword evidence="5 8" id="KW-0067">ATP-binding</keyword>
<dbReference type="InterPro" id="IPR013509">
    <property type="entry name" value="RNR_lsu_N"/>
</dbReference>
<dbReference type="InterPro" id="IPR000788">
    <property type="entry name" value="RNR_lg_C"/>
</dbReference>
<dbReference type="UniPathway" id="UPA00326"/>
<dbReference type="EMBL" id="LR796235">
    <property type="protein sequence ID" value="CAB4129629.1"/>
    <property type="molecule type" value="Genomic_DNA"/>
</dbReference>
<gene>
    <name evidence="11" type="ORF">UFOVP117_48</name>
</gene>
<evidence type="ECO:0000256" key="5">
    <source>
        <dbReference type="ARBA" id="ARBA00022840"/>
    </source>
</evidence>
<evidence type="ECO:0000313" key="11">
    <source>
        <dbReference type="EMBL" id="CAB4129629.1"/>
    </source>
</evidence>
<evidence type="ECO:0000256" key="4">
    <source>
        <dbReference type="ARBA" id="ARBA00022741"/>
    </source>
</evidence>
<dbReference type="Pfam" id="PF02867">
    <property type="entry name" value="Ribonuc_red_lgC"/>
    <property type="match status" value="1"/>
</dbReference>
<organism evidence="11">
    <name type="scientific">uncultured Caudovirales phage</name>
    <dbReference type="NCBI Taxonomy" id="2100421"/>
    <lineage>
        <taxon>Viruses</taxon>
        <taxon>Duplodnaviria</taxon>
        <taxon>Heunggongvirae</taxon>
        <taxon>Uroviricota</taxon>
        <taxon>Caudoviricetes</taxon>
        <taxon>Peduoviridae</taxon>
        <taxon>Maltschvirus</taxon>
        <taxon>Maltschvirus maltsch</taxon>
    </lineage>
</organism>
<dbReference type="PROSITE" id="PS51161">
    <property type="entry name" value="ATP_CONE"/>
    <property type="match status" value="1"/>
</dbReference>
<dbReference type="Pfam" id="PF00317">
    <property type="entry name" value="Ribonuc_red_lgN"/>
    <property type="match status" value="1"/>
</dbReference>
<dbReference type="EC" id="1.17.4.1" evidence="2 9"/>
<reference evidence="11" key="1">
    <citation type="submission" date="2020-04" db="EMBL/GenBank/DDBJ databases">
        <authorList>
            <person name="Chiriac C."/>
            <person name="Salcher M."/>
            <person name="Ghai R."/>
            <person name="Kavagutti S V."/>
        </authorList>
    </citation>
    <scope>NUCLEOTIDE SEQUENCE</scope>
</reference>
<evidence type="ECO:0000256" key="7">
    <source>
        <dbReference type="ARBA" id="ARBA00023116"/>
    </source>
</evidence>
<feature type="domain" description="ATP-cone" evidence="10">
    <location>
        <begin position="4"/>
        <end position="94"/>
    </location>
</feature>
<evidence type="ECO:0000256" key="3">
    <source>
        <dbReference type="ARBA" id="ARBA00022533"/>
    </source>
</evidence>
<dbReference type="GO" id="GO:0005524">
    <property type="term" value="F:ATP binding"/>
    <property type="evidence" value="ECO:0007669"/>
    <property type="project" value="UniProtKB-UniRule"/>
</dbReference>